<dbReference type="EMBL" id="OCNJ01000013">
    <property type="protein sequence ID" value="SOE00667.1"/>
    <property type="molecule type" value="Genomic_DNA"/>
</dbReference>
<sequence>MSNSQMNTAQARVIDPILSNHARGYTNAEHVGHTLFPNVPIPQRGIRRLEFGKEAFRAQNTRRAPGGATKRIQFGYEGKPVALEQHSLEGKVAWEHMEDASRVPGIDLATGAVNLVLDVMALGREIQQAGAARNPANYDANHKLVLAGADKWSDGASKPVQDVNDAKEAIRSTAGRYPNTMVIGPKVFLDLKVHPAVIEQFKYTGKDSITVDMLARYFDVERLEVGKAVFLPENAGDDDAFTDVWGNDVVLAWVPTAGANWQTPSYGYTYHLAGHPFVEKPYDERNAKSWFYPVTDEHSVELVGADAGFLIQGAH</sequence>
<protein>
    <submittedName>
        <fullName evidence="1">Phage major capsid protein E</fullName>
    </submittedName>
</protein>
<evidence type="ECO:0000313" key="2">
    <source>
        <dbReference type="Proteomes" id="UP000219621"/>
    </source>
</evidence>
<keyword evidence="2" id="KW-1185">Reference proteome</keyword>
<organism evidence="1 2">
    <name type="scientific">Caenispirillum bisanense</name>
    <dbReference type="NCBI Taxonomy" id="414052"/>
    <lineage>
        <taxon>Bacteria</taxon>
        <taxon>Pseudomonadati</taxon>
        <taxon>Pseudomonadota</taxon>
        <taxon>Alphaproteobacteria</taxon>
        <taxon>Rhodospirillales</taxon>
        <taxon>Novispirillaceae</taxon>
        <taxon>Caenispirillum</taxon>
    </lineage>
</organism>
<dbReference type="InterPro" id="IPR053738">
    <property type="entry name" value="Lambda_capsid_assembly"/>
</dbReference>
<accession>A0A286GYT5</accession>
<dbReference type="RefSeq" id="WP_217992101.1">
    <property type="nucleotide sequence ID" value="NZ_OCNJ01000013.1"/>
</dbReference>
<dbReference type="Gene3D" id="3.90.1690.10">
    <property type="entry name" value="phage-related protein like domain"/>
    <property type="match status" value="1"/>
</dbReference>
<evidence type="ECO:0000313" key="1">
    <source>
        <dbReference type="EMBL" id="SOE00667.1"/>
    </source>
</evidence>
<dbReference type="InterPro" id="IPR005564">
    <property type="entry name" value="Major_capsid_GpE"/>
</dbReference>
<dbReference type="Pfam" id="PF03864">
    <property type="entry name" value="Phage_cap_E"/>
    <property type="match status" value="1"/>
</dbReference>
<reference evidence="1 2" key="1">
    <citation type="submission" date="2017-09" db="EMBL/GenBank/DDBJ databases">
        <authorList>
            <person name="Ehlers B."/>
            <person name="Leendertz F.H."/>
        </authorList>
    </citation>
    <scope>NUCLEOTIDE SEQUENCE [LARGE SCALE GENOMIC DNA]</scope>
    <source>
        <strain evidence="1 2">USBA 140</strain>
    </source>
</reference>
<proteinExistence type="predicted"/>
<gene>
    <name evidence="1" type="ORF">SAMN05421508_11390</name>
</gene>
<name>A0A286GYT5_9PROT</name>
<dbReference type="AlphaFoldDB" id="A0A286GYT5"/>
<dbReference type="Proteomes" id="UP000219621">
    <property type="component" value="Unassembled WGS sequence"/>
</dbReference>